<dbReference type="VEuPathDB" id="FungiDB:CPSG_05458"/>
<dbReference type="HOGENOM" id="CLU_1815641_0_0_1"/>
<keyword evidence="2" id="KW-1185">Reference proteome</keyword>
<gene>
    <name evidence="1" type="ORF">CPSG_05458</name>
</gene>
<reference evidence="2" key="1">
    <citation type="journal article" date="2010" name="Genome Res.">
        <title>Population genomic sequencing of Coccidioides fungi reveals recent hybridization and transposon control.</title>
        <authorList>
            <person name="Neafsey D.E."/>
            <person name="Barker B.M."/>
            <person name="Sharpton T.J."/>
            <person name="Stajich J.E."/>
            <person name="Park D.J."/>
            <person name="Whiston E."/>
            <person name="Hung C.-Y."/>
            <person name="McMahan C."/>
            <person name="White J."/>
            <person name="Sykes S."/>
            <person name="Heiman D."/>
            <person name="Young S."/>
            <person name="Zeng Q."/>
            <person name="Abouelleil A."/>
            <person name="Aftuck L."/>
            <person name="Bessette D."/>
            <person name="Brown A."/>
            <person name="FitzGerald M."/>
            <person name="Lui A."/>
            <person name="Macdonald J.P."/>
            <person name="Priest M."/>
            <person name="Orbach M.J."/>
            <person name="Galgiani J.N."/>
            <person name="Kirkland T.N."/>
            <person name="Cole G.T."/>
            <person name="Birren B.W."/>
            <person name="Henn M.R."/>
            <person name="Taylor J.W."/>
            <person name="Rounsley S.D."/>
        </authorList>
    </citation>
    <scope>NUCLEOTIDE SEQUENCE [LARGE SCALE GENOMIC DNA]</scope>
    <source>
        <strain evidence="2">RMSCC 757 / Silveira</strain>
    </source>
</reference>
<name>E9D6E9_COCPS</name>
<dbReference type="EMBL" id="GL636493">
    <property type="protein sequence ID" value="EFW17821.1"/>
    <property type="molecule type" value="Genomic_DNA"/>
</dbReference>
<reference evidence="2" key="2">
    <citation type="submission" date="2010-03" db="EMBL/GenBank/DDBJ databases">
        <title>The genome sequence of Coccidioides posadasii strain Silveira.</title>
        <authorList>
            <consortium name="The Broad Institute Genome Sequencing Center for Infectious Disease"/>
            <person name="Neafsey D."/>
            <person name="Orbach M."/>
            <person name="Henn M.R."/>
            <person name="Cole G.T."/>
            <person name="Galgiani J."/>
            <person name="Gardner M.J."/>
            <person name="Kirkland T.N."/>
            <person name="Taylor J.W."/>
            <person name="Young S.K."/>
            <person name="Zeng Q."/>
            <person name="Koehrsen M."/>
            <person name="Alvarado L."/>
            <person name="Berlin A."/>
            <person name="Borenstein D."/>
            <person name="Chapman S.B."/>
            <person name="Chen Z."/>
            <person name="Engels R."/>
            <person name="Freedman E."/>
            <person name="Gellesch M."/>
            <person name="Goldberg J."/>
            <person name="Griggs A."/>
            <person name="Gujja S."/>
            <person name="Heilman E."/>
            <person name="Heiman D."/>
            <person name="Howarth C."/>
            <person name="Jen D."/>
            <person name="Larson L."/>
            <person name="Mehta T."/>
            <person name="Neiman D."/>
            <person name="Park D."/>
            <person name="Pearson M."/>
            <person name="Richards J."/>
            <person name="Roberts A."/>
            <person name="Saif S."/>
            <person name="Shea T."/>
            <person name="Shenoy N."/>
            <person name="Sisk P."/>
            <person name="Stolte C."/>
            <person name="Sykes S."/>
            <person name="Walk T."/>
            <person name="White J."/>
            <person name="Yandava C."/>
            <person name="Haas B."/>
            <person name="Nusbaum C."/>
            <person name="Birren B."/>
        </authorList>
    </citation>
    <scope>NUCLEOTIDE SEQUENCE [LARGE SCALE GENOMIC DNA]</scope>
    <source>
        <strain evidence="2">RMSCC 757 / Silveira</strain>
    </source>
</reference>
<proteinExistence type="predicted"/>
<dbReference type="AlphaFoldDB" id="E9D6E9"/>
<evidence type="ECO:0000313" key="2">
    <source>
        <dbReference type="Proteomes" id="UP000002497"/>
    </source>
</evidence>
<dbReference type="Proteomes" id="UP000002497">
    <property type="component" value="Unassembled WGS sequence"/>
</dbReference>
<sequence length="142" mass="15788">MTSALSAAIIELMAASENSLVGFETQMEDVTLSTVNRPVSLIRELVKSYKSELSPNGFLSGRKRCEACVWPALRRSVLLEFRGRSILIEQTTPSAIYSLDYPVQPHRPRPSAKQGEEVVSSAASEWSASRGLVRRLRERCGY</sequence>
<organism evidence="2">
    <name type="scientific">Coccidioides posadasii (strain RMSCC 757 / Silveira)</name>
    <name type="common">Valley fever fungus</name>
    <dbReference type="NCBI Taxonomy" id="443226"/>
    <lineage>
        <taxon>Eukaryota</taxon>
        <taxon>Fungi</taxon>
        <taxon>Dikarya</taxon>
        <taxon>Ascomycota</taxon>
        <taxon>Pezizomycotina</taxon>
        <taxon>Eurotiomycetes</taxon>
        <taxon>Eurotiomycetidae</taxon>
        <taxon>Onygenales</taxon>
        <taxon>Onygenaceae</taxon>
        <taxon>Coccidioides</taxon>
    </lineage>
</organism>
<protein>
    <submittedName>
        <fullName evidence="1">Uncharacterized protein</fullName>
    </submittedName>
</protein>
<evidence type="ECO:0000313" key="1">
    <source>
        <dbReference type="EMBL" id="EFW17821.1"/>
    </source>
</evidence>
<accession>E9D6E9</accession>